<evidence type="ECO:0000256" key="2">
    <source>
        <dbReference type="ARBA" id="ARBA00009136"/>
    </source>
</evidence>
<accession>A0AAV4DDR6</accession>
<organism evidence="12 13">
    <name type="scientific">Plakobranchus ocellatus</name>
    <dbReference type="NCBI Taxonomy" id="259542"/>
    <lineage>
        <taxon>Eukaryota</taxon>
        <taxon>Metazoa</taxon>
        <taxon>Spiralia</taxon>
        <taxon>Lophotrochozoa</taxon>
        <taxon>Mollusca</taxon>
        <taxon>Gastropoda</taxon>
        <taxon>Heterobranchia</taxon>
        <taxon>Euthyneura</taxon>
        <taxon>Panpulmonata</taxon>
        <taxon>Sacoglossa</taxon>
        <taxon>Placobranchoidea</taxon>
        <taxon>Plakobranchidae</taxon>
        <taxon>Plakobranchus</taxon>
    </lineage>
</organism>
<feature type="domain" description="UBA" evidence="10">
    <location>
        <begin position="387"/>
        <end position="427"/>
    </location>
</feature>
<proteinExistence type="inferred from homology"/>
<evidence type="ECO:0000256" key="3">
    <source>
        <dbReference type="ARBA" id="ARBA00022448"/>
    </source>
</evidence>
<evidence type="ECO:0000313" key="12">
    <source>
        <dbReference type="EMBL" id="GFO42269.1"/>
    </source>
</evidence>
<dbReference type="InterPro" id="IPR009060">
    <property type="entry name" value="UBA-like_sf"/>
</dbReference>
<dbReference type="EMBL" id="BLXT01007780">
    <property type="protein sequence ID" value="GFO42269.1"/>
    <property type="molecule type" value="Genomic_DNA"/>
</dbReference>
<comment type="similarity">
    <text evidence="2">Belongs to the DDI1 family.</text>
</comment>
<dbReference type="InterPro" id="IPR000626">
    <property type="entry name" value="Ubiquitin-like_dom"/>
</dbReference>
<dbReference type="CDD" id="cd01796">
    <property type="entry name" value="Ubl_Ddi1_like"/>
    <property type="match status" value="1"/>
</dbReference>
<feature type="domain" description="Ubiquitin-like" evidence="11">
    <location>
        <begin position="1"/>
        <end position="70"/>
    </location>
</feature>
<dbReference type="InterPro" id="IPR033882">
    <property type="entry name" value="DDI1_N"/>
</dbReference>
<dbReference type="Pfam" id="PF00240">
    <property type="entry name" value="ubiquitin"/>
    <property type="match status" value="1"/>
</dbReference>
<dbReference type="GO" id="GO:0005737">
    <property type="term" value="C:cytoplasm"/>
    <property type="evidence" value="ECO:0007669"/>
    <property type="project" value="UniProtKB-SubCell"/>
</dbReference>
<dbReference type="Proteomes" id="UP000735302">
    <property type="component" value="Unassembled WGS sequence"/>
</dbReference>
<evidence type="ECO:0000256" key="1">
    <source>
        <dbReference type="ARBA" id="ARBA00004496"/>
    </source>
</evidence>
<feature type="region of interest" description="Disordered" evidence="9">
    <location>
        <begin position="342"/>
        <end position="386"/>
    </location>
</feature>
<dbReference type="GO" id="GO:0015031">
    <property type="term" value="P:protein transport"/>
    <property type="evidence" value="ECO:0007669"/>
    <property type="project" value="UniProtKB-KW"/>
</dbReference>
<feature type="compositionally biased region" description="Low complexity" evidence="9">
    <location>
        <begin position="364"/>
        <end position="386"/>
    </location>
</feature>
<sequence>MKITITTLSDQLFNIEVSEDLELENFKALCQEETGVPAKEMSIVWNGRPLHDDKLTLKQYGIHDGEMVLIQHLRGQVGRQSGALNIDFGSIQMPGGSGQQAQSRREDDPAYIRDMLLSNPSQLAILKERNPPLADALLSGDLEKFRKVFDEQRQARSREEQNRIRLLTADPFDPNAQQQIEEAIRMKNIETNMETAMEYAPESFGQVHMLYVDCKVNGHPVKAFVDSGAQMTIMSQQCAVRCHIMRLVDKRWEGVAKGVGTQKILGRVHLCQIEIANVFLQSSFSILENQPMDMLLGLDMLKRHQCIIDLRKNRLEIGNENIYTPFLGEADLPEHARLNQPPIAASSDEDRDLAEALSRSAQESGASNKPASSSSSQPTQPPAISSQFSEAVVRRLMENGFSRNAVLEELRRANGNVDQALASLFAKSFSMP</sequence>
<keyword evidence="4" id="KW-0963">Cytoplasm</keyword>
<comment type="caution">
    <text evidence="12">The sequence shown here is derived from an EMBL/GenBank/DDBJ whole genome shotgun (WGS) entry which is preliminary data.</text>
</comment>
<dbReference type="PROSITE" id="PS50030">
    <property type="entry name" value="UBA"/>
    <property type="match status" value="1"/>
</dbReference>
<protein>
    <submittedName>
        <fullName evidence="12">Ddi1-like protein 2</fullName>
    </submittedName>
</protein>
<dbReference type="InterPro" id="IPR029071">
    <property type="entry name" value="Ubiquitin-like_domsf"/>
</dbReference>
<evidence type="ECO:0000259" key="10">
    <source>
        <dbReference type="PROSITE" id="PS50030"/>
    </source>
</evidence>
<dbReference type="Gene3D" id="3.10.20.90">
    <property type="entry name" value="Phosphatidylinositol 3-kinase Catalytic Subunit, Chain A, domain 1"/>
    <property type="match status" value="1"/>
</dbReference>
<keyword evidence="7" id="KW-0378">Hydrolase</keyword>
<evidence type="ECO:0000256" key="6">
    <source>
        <dbReference type="ARBA" id="ARBA00022750"/>
    </source>
</evidence>
<keyword evidence="13" id="KW-1185">Reference proteome</keyword>
<dbReference type="Pfam" id="PF24669">
    <property type="entry name" value="Ddi2_HDD"/>
    <property type="match status" value="1"/>
</dbReference>
<keyword evidence="6" id="KW-0064">Aspartyl protease</keyword>
<dbReference type="SUPFAM" id="SSF46934">
    <property type="entry name" value="UBA-like"/>
    <property type="match status" value="1"/>
</dbReference>
<dbReference type="SMART" id="SM00213">
    <property type="entry name" value="UBQ"/>
    <property type="match status" value="1"/>
</dbReference>
<dbReference type="Pfam" id="PF00627">
    <property type="entry name" value="UBA"/>
    <property type="match status" value="1"/>
</dbReference>
<dbReference type="PROSITE" id="PS50053">
    <property type="entry name" value="UBIQUITIN_2"/>
    <property type="match status" value="1"/>
</dbReference>
<evidence type="ECO:0000259" key="11">
    <source>
        <dbReference type="PROSITE" id="PS50053"/>
    </source>
</evidence>
<evidence type="ECO:0000313" key="13">
    <source>
        <dbReference type="Proteomes" id="UP000735302"/>
    </source>
</evidence>
<dbReference type="SUPFAM" id="SSF54236">
    <property type="entry name" value="Ubiquitin-like"/>
    <property type="match status" value="1"/>
</dbReference>
<evidence type="ECO:0000256" key="8">
    <source>
        <dbReference type="ARBA" id="ARBA00022927"/>
    </source>
</evidence>
<dbReference type="CDD" id="cd05479">
    <property type="entry name" value="RP_DDI"/>
    <property type="match status" value="1"/>
</dbReference>
<dbReference type="Gene3D" id="1.10.8.10">
    <property type="entry name" value="DNA helicase RuvA subunit, C-terminal domain"/>
    <property type="match status" value="1"/>
</dbReference>
<gene>
    <name evidence="12" type="ORF">PoB_006877400</name>
</gene>
<evidence type="ECO:0000256" key="9">
    <source>
        <dbReference type="SAM" id="MobiDB-lite"/>
    </source>
</evidence>
<dbReference type="GO" id="GO:0006508">
    <property type="term" value="P:proteolysis"/>
    <property type="evidence" value="ECO:0007669"/>
    <property type="project" value="UniProtKB-KW"/>
</dbReference>
<dbReference type="InterPro" id="IPR019103">
    <property type="entry name" value="Peptidase_aspartic_DDI1-type"/>
</dbReference>
<evidence type="ECO:0000256" key="5">
    <source>
        <dbReference type="ARBA" id="ARBA00022670"/>
    </source>
</evidence>
<keyword evidence="5" id="KW-0645">Protease</keyword>
<dbReference type="InterPro" id="IPR015940">
    <property type="entry name" value="UBA"/>
</dbReference>
<name>A0AAV4DDR6_9GAST</name>
<dbReference type="InterPro" id="IPR057273">
    <property type="entry name" value="Ddi1/2_HDD"/>
</dbReference>
<dbReference type="InterPro" id="IPR021109">
    <property type="entry name" value="Peptidase_aspartic_dom_sf"/>
</dbReference>
<keyword evidence="3" id="KW-0813">Transport</keyword>
<evidence type="ECO:0000256" key="4">
    <source>
        <dbReference type="ARBA" id="ARBA00022490"/>
    </source>
</evidence>
<keyword evidence="8" id="KW-0653">Protein transport</keyword>
<dbReference type="SUPFAM" id="SSF50630">
    <property type="entry name" value="Acid proteases"/>
    <property type="match status" value="1"/>
</dbReference>
<dbReference type="Pfam" id="PF09668">
    <property type="entry name" value="Asp_protease"/>
    <property type="match status" value="1"/>
</dbReference>
<dbReference type="FunFam" id="2.40.70.10:FF:000005">
    <property type="entry name" value="DNA damage inducible 1 homolog 2"/>
    <property type="match status" value="1"/>
</dbReference>
<reference evidence="12 13" key="1">
    <citation type="journal article" date="2021" name="Elife">
        <title>Chloroplast acquisition without the gene transfer in kleptoplastic sea slugs, Plakobranchus ocellatus.</title>
        <authorList>
            <person name="Maeda T."/>
            <person name="Takahashi S."/>
            <person name="Yoshida T."/>
            <person name="Shimamura S."/>
            <person name="Takaki Y."/>
            <person name="Nagai Y."/>
            <person name="Toyoda A."/>
            <person name="Suzuki Y."/>
            <person name="Arimoto A."/>
            <person name="Ishii H."/>
            <person name="Satoh N."/>
            <person name="Nishiyama T."/>
            <person name="Hasebe M."/>
            <person name="Maruyama T."/>
            <person name="Minagawa J."/>
            <person name="Obokata J."/>
            <person name="Shigenobu S."/>
        </authorList>
    </citation>
    <scope>NUCLEOTIDE SEQUENCE [LARGE SCALE GENOMIC DNA]</scope>
</reference>
<dbReference type="PANTHER" id="PTHR15397:SF3">
    <property type="entry name" value="DNA DAMAGE INDUCIBLE 1 HOMOLOG 2"/>
    <property type="match status" value="1"/>
</dbReference>
<dbReference type="Gene3D" id="2.40.70.10">
    <property type="entry name" value="Acid Proteases"/>
    <property type="match status" value="1"/>
</dbReference>
<evidence type="ECO:0000256" key="7">
    <source>
        <dbReference type="ARBA" id="ARBA00022801"/>
    </source>
</evidence>
<comment type="subcellular location">
    <subcellularLocation>
        <location evidence="1">Cytoplasm</location>
    </subcellularLocation>
</comment>
<dbReference type="GO" id="GO:0004190">
    <property type="term" value="F:aspartic-type endopeptidase activity"/>
    <property type="evidence" value="ECO:0007669"/>
    <property type="project" value="UniProtKB-KW"/>
</dbReference>
<dbReference type="PANTHER" id="PTHR15397">
    <property type="entry name" value="SODIUM-GLUCOSE COTRANSPORTER REGULATORY PROTEIN -RELATED"/>
    <property type="match status" value="1"/>
</dbReference>
<dbReference type="AlphaFoldDB" id="A0AAV4DDR6"/>